<proteinExistence type="predicted"/>
<evidence type="ECO:0000313" key="2">
    <source>
        <dbReference type="Proteomes" id="UP000308600"/>
    </source>
</evidence>
<evidence type="ECO:0000313" key="1">
    <source>
        <dbReference type="EMBL" id="TFK67080.1"/>
    </source>
</evidence>
<name>A0ACD3AN06_9AGAR</name>
<accession>A0ACD3AN06</accession>
<sequence length="397" mass="46529">MIGIQAVKSGSISFWDFPAEIVEQILPEIELHRDLVNFACASRLCSQLVIPRHTQYRTLRIGTKTSAHIWAHLVRRPDLACNIREIELHTARHRRGPSSLIEAIDLEKRPWEVQEEEIIQALRPMRRLKSFAWEHRPIRPTPPGLDQKHFPPMVLDILHQIGTVEHLFLYMDNSFRFNQPIEECGLWKMSKLRSLVLSGTHEDWPSASRSNVIISRNWLNSLTSLEVLDIARGIFREHHEFLCFPKLRYLKVNYADNNEVVMNFLERHPSIQELTWNSIWNFLPSSKLPSNFLPKLRRFVGRYDFFEAMASKTQIDQGEPRQFETLTLTSLLEEGYFDDLYACPGIDHHALRILCLSNKDWNVHKLAAAFPMLEELSLPSRDDFDFVRQLLVRYRTI</sequence>
<protein>
    <submittedName>
        <fullName evidence="1">Uncharacterized protein</fullName>
    </submittedName>
</protein>
<dbReference type="EMBL" id="ML208386">
    <property type="protein sequence ID" value="TFK67080.1"/>
    <property type="molecule type" value="Genomic_DNA"/>
</dbReference>
<gene>
    <name evidence="1" type="ORF">BDN72DRAFT_115677</name>
</gene>
<dbReference type="Proteomes" id="UP000308600">
    <property type="component" value="Unassembled WGS sequence"/>
</dbReference>
<keyword evidence="2" id="KW-1185">Reference proteome</keyword>
<organism evidence="1 2">
    <name type="scientific">Pluteus cervinus</name>
    <dbReference type="NCBI Taxonomy" id="181527"/>
    <lineage>
        <taxon>Eukaryota</taxon>
        <taxon>Fungi</taxon>
        <taxon>Dikarya</taxon>
        <taxon>Basidiomycota</taxon>
        <taxon>Agaricomycotina</taxon>
        <taxon>Agaricomycetes</taxon>
        <taxon>Agaricomycetidae</taxon>
        <taxon>Agaricales</taxon>
        <taxon>Pluteineae</taxon>
        <taxon>Pluteaceae</taxon>
        <taxon>Pluteus</taxon>
    </lineage>
</organism>
<reference evidence="1 2" key="1">
    <citation type="journal article" date="2019" name="Nat. Ecol. Evol.">
        <title>Megaphylogeny resolves global patterns of mushroom evolution.</title>
        <authorList>
            <person name="Varga T."/>
            <person name="Krizsan K."/>
            <person name="Foldi C."/>
            <person name="Dima B."/>
            <person name="Sanchez-Garcia M."/>
            <person name="Sanchez-Ramirez S."/>
            <person name="Szollosi G.J."/>
            <person name="Szarkandi J.G."/>
            <person name="Papp V."/>
            <person name="Albert L."/>
            <person name="Andreopoulos W."/>
            <person name="Angelini C."/>
            <person name="Antonin V."/>
            <person name="Barry K.W."/>
            <person name="Bougher N.L."/>
            <person name="Buchanan P."/>
            <person name="Buyck B."/>
            <person name="Bense V."/>
            <person name="Catcheside P."/>
            <person name="Chovatia M."/>
            <person name="Cooper J."/>
            <person name="Damon W."/>
            <person name="Desjardin D."/>
            <person name="Finy P."/>
            <person name="Geml J."/>
            <person name="Haridas S."/>
            <person name="Hughes K."/>
            <person name="Justo A."/>
            <person name="Karasinski D."/>
            <person name="Kautmanova I."/>
            <person name="Kiss B."/>
            <person name="Kocsube S."/>
            <person name="Kotiranta H."/>
            <person name="LaButti K.M."/>
            <person name="Lechner B.E."/>
            <person name="Liimatainen K."/>
            <person name="Lipzen A."/>
            <person name="Lukacs Z."/>
            <person name="Mihaltcheva S."/>
            <person name="Morgado L.N."/>
            <person name="Niskanen T."/>
            <person name="Noordeloos M.E."/>
            <person name="Ohm R.A."/>
            <person name="Ortiz-Santana B."/>
            <person name="Ovrebo C."/>
            <person name="Racz N."/>
            <person name="Riley R."/>
            <person name="Savchenko A."/>
            <person name="Shiryaev A."/>
            <person name="Soop K."/>
            <person name="Spirin V."/>
            <person name="Szebenyi C."/>
            <person name="Tomsovsky M."/>
            <person name="Tulloss R.E."/>
            <person name="Uehling J."/>
            <person name="Grigoriev I.V."/>
            <person name="Vagvolgyi C."/>
            <person name="Papp T."/>
            <person name="Martin F.M."/>
            <person name="Miettinen O."/>
            <person name="Hibbett D.S."/>
            <person name="Nagy L.G."/>
        </authorList>
    </citation>
    <scope>NUCLEOTIDE SEQUENCE [LARGE SCALE GENOMIC DNA]</scope>
    <source>
        <strain evidence="1 2">NL-1719</strain>
    </source>
</reference>